<dbReference type="PRINTS" id="PR00112">
    <property type="entry name" value="ACYLPHPHTASE"/>
</dbReference>
<accession>A0A857J841</accession>
<dbReference type="GO" id="GO:0003998">
    <property type="term" value="F:acylphosphatase activity"/>
    <property type="evidence" value="ECO:0007669"/>
    <property type="project" value="UniProtKB-EC"/>
</dbReference>
<name>A0A857J841_9BURK</name>
<dbReference type="InterPro" id="IPR020456">
    <property type="entry name" value="Acylphosphatase"/>
</dbReference>
<dbReference type="AlphaFoldDB" id="A0A857J841"/>
<evidence type="ECO:0000256" key="1">
    <source>
        <dbReference type="ARBA" id="ARBA00005614"/>
    </source>
</evidence>
<proteinExistence type="inferred from homology"/>
<evidence type="ECO:0000256" key="4">
    <source>
        <dbReference type="PROSITE-ProRule" id="PRU00520"/>
    </source>
</evidence>
<dbReference type="PANTHER" id="PTHR47268:SF4">
    <property type="entry name" value="ACYLPHOSPHATASE"/>
    <property type="match status" value="1"/>
</dbReference>
<evidence type="ECO:0000313" key="7">
    <source>
        <dbReference type="EMBL" id="QHI99241.1"/>
    </source>
</evidence>
<dbReference type="Gene3D" id="3.30.70.100">
    <property type="match status" value="1"/>
</dbReference>
<keyword evidence="8" id="KW-1185">Reference proteome</keyword>
<sequence length="96" mass="10307">MSETPSVCRHLHIHGRVQGVYYRASMVEQALALGVSGWVRNRRDGSVEALVCGPAEAVEELIDWSRQGPAQARVEGVAVAEAEGPPPAGFEQRPTA</sequence>
<dbReference type="EC" id="3.6.1.7" evidence="2 4"/>
<dbReference type="InterPro" id="IPR017968">
    <property type="entry name" value="Acylphosphatase_CS"/>
</dbReference>
<protein>
    <recommendedName>
        <fullName evidence="2 4">acylphosphatase</fullName>
        <ecNumber evidence="2 4">3.6.1.7</ecNumber>
    </recommendedName>
</protein>
<evidence type="ECO:0000259" key="6">
    <source>
        <dbReference type="PROSITE" id="PS51160"/>
    </source>
</evidence>
<dbReference type="PANTHER" id="PTHR47268">
    <property type="entry name" value="ACYLPHOSPHATASE"/>
    <property type="match status" value="1"/>
</dbReference>
<feature type="active site" evidence="4">
    <location>
        <position position="41"/>
    </location>
</feature>
<evidence type="ECO:0000256" key="2">
    <source>
        <dbReference type="ARBA" id="ARBA00012150"/>
    </source>
</evidence>
<keyword evidence="4" id="KW-0378">Hydrolase</keyword>
<dbReference type="InterPro" id="IPR001792">
    <property type="entry name" value="Acylphosphatase-like_dom"/>
</dbReference>
<dbReference type="EMBL" id="CP047650">
    <property type="protein sequence ID" value="QHI99241.1"/>
    <property type="molecule type" value="Genomic_DNA"/>
</dbReference>
<evidence type="ECO:0000256" key="5">
    <source>
        <dbReference type="RuleBase" id="RU004168"/>
    </source>
</evidence>
<comment type="similarity">
    <text evidence="1 5">Belongs to the acylphosphatase family.</text>
</comment>
<dbReference type="PROSITE" id="PS00151">
    <property type="entry name" value="ACYLPHOSPHATASE_2"/>
    <property type="match status" value="1"/>
</dbReference>
<dbReference type="SUPFAM" id="SSF54975">
    <property type="entry name" value="Acylphosphatase/BLUF domain-like"/>
    <property type="match status" value="1"/>
</dbReference>
<dbReference type="RefSeq" id="WP_160553022.1">
    <property type="nucleotide sequence ID" value="NZ_CP047650.1"/>
</dbReference>
<gene>
    <name evidence="7" type="ORF">GT347_15410</name>
</gene>
<feature type="domain" description="Acylphosphatase-like" evidence="6">
    <location>
        <begin position="8"/>
        <end position="94"/>
    </location>
</feature>
<comment type="catalytic activity">
    <reaction evidence="3 4">
        <text>an acyl phosphate + H2O = a carboxylate + phosphate + H(+)</text>
        <dbReference type="Rhea" id="RHEA:14965"/>
        <dbReference type="ChEBI" id="CHEBI:15377"/>
        <dbReference type="ChEBI" id="CHEBI:15378"/>
        <dbReference type="ChEBI" id="CHEBI:29067"/>
        <dbReference type="ChEBI" id="CHEBI:43474"/>
        <dbReference type="ChEBI" id="CHEBI:59918"/>
        <dbReference type="EC" id="3.6.1.7"/>
    </reaction>
</comment>
<reference evidence="7 8" key="1">
    <citation type="submission" date="2020-01" db="EMBL/GenBank/DDBJ databases">
        <title>Genome sequencing of strain KACC 21265.</title>
        <authorList>
            <person name="Heo J."/>
            <person name="Kim S.-J."/>
            <person name="Kim J.-S."/>
            <person name="Hong S.-B."/>
            <person name="Kwon S.-W."/>
        </authorList>
    </citation>
    <scope>NUCLEOTIDE SEQUENCE [LARGE SCALE GENOMIC DNA]</scope>
    <source>
        <strain evidence="7 8">KACC 21265</strain>
    </source>
</reference>
<evidence type="ECO:0000256" key="3">
    <source>
        <dbReference type="ARBA" id="ARBA00047645"/>
    </source>
</evidence>
<evidence type="ECO:0000313" key="8">
    <source>
        <dbReference type="Proteomes" id="UP000464787"/>
    </source>
</evidence>
<feature type="active site" evidence="4">
    <location>
        <position position="23"/>
    </location>
</feature>
<dbReference type="Pfam" id="PF00708">
    <property type="entry name" value="Acylphosphatase"/>
    <property type="match status" value="1"/>
</dbReference>
<dbReference type="KEGG" id="xyk:GT347_15410"/>
<dbReference type="Proteomes" id="UP000464787">
    <property type="component" value="Chromosome"/>
</dbReference>
<dbReference type="PROSITE" id="PS51160">
    <property type="entry name" value="ACYLPHOSPHATASE_3"/>
    <property type="match status" value="1"/>
</dbReference>
<organism evidence="7 8">
    <name type="scientific">Xylophilus rhododendri</name>
    <dbReference type="NCBI Taxonomy" id="2697032"/>
    <lineage>
        <taxon>Bacteria</taxon>
        <taxon>Pseudomonadati</taxon>
        <taxon>Pseudomonadota</taxon>
        <taxon>Betaproteobacteria</taxon>
        <taxon>Burkholderiales</taxon>
        <taxon>Xylophilus</taxon>
    </lineage>
</organism>
<dbReference type="InterPro" id="IPR036046">
    <property type="entry name" value="Acylphosphatase-like_dom_sf"/>
</dbReference>